<feature type="transmembrane region" description="Helical" evidence="6">
    <location>
        <begin position="437"/>
        <end position="458"/>
    </location>
</feature>
<feature type="transmembrane region" description="Helical" evidence="6">
    <location>
        <begin position="478"/>
        <end position="496"/>
    </location>
</feature>
<organism evidence="7">
    <name type="scientific">marine metagenome</name>
    <dbReference type="NCBI Taxonomy" id="408172"/>
    <lineage>
        <taxon>unclassified sequences</taxon>
        <taxon>metagenomes</taxon>
        <taxon>ecological metagenomes</taxon>
    </lineage>
</organism>
<feature type="transmembrane region" description="Helical" evidence="6">
    <location>
        <begin position="82"/>
        <end position="100"/>
    </location>
</feature>
<dbReference type="InterPro" id="IPR038377">
    <property type="entry name" value="Na/Glc_symporter_sf"/>
</dbReference>
<evidence type="ECO:0000256" key="1">
    <source>
        <dbReference type="ARBA" id="ARBA00004141"/>
    </source>
</evidence>
<dbReference type="Gene3D" id="1.20.1730.10">
    <property type="entry name" value="Sodium/glucose cotransporter"/>
    <property type="match status" value="1"/>
</dbReference>
<keyword evidence="5 6" id="KW-0472">Membrane</keyword>
<dbReference type="EMBL" id="UINC01002999">
    <property type="protein sequence ID" value="SVA02383.1"/>
    <property type="molecule type" value="Genomic_DNA"/>
</dbReference>
<feature type="transmembrane region" description="Helical" evidence="6">
    <location>
        <begin position="150"/>
        <end position="172"/>
    </location>
</feature>
<evidence type="ECO:0000256" key="3">
    <source>
        <dbReference type="ARBA" id="ARBA00022692"/>
    </source>
</evidence>
<feature type="transmembrane region" description="Helical" evidence="6">
    <location>
        <begin position="278"/>
        <end position="304"/>
    </location>
</feature>
<feature type="transmembrane region" description="Helical" evidence="6">
    <location>
        <begin position="46"/>
        <end position="67"/>
    </location>
</feature>
<dbReference type="Pfam" id="PF00474">
    <property type="entry name" value="SSF"/>
    <property type="match status" value="1"/>
</dbReference>
<feature type="transmembrane region" description="Helical" evidence="6">
    <location>
        <begin position="121"/>
        <end position="144"/>
    </location>
</feature>
<feature type="transmembrane region" description="Helical" evidence="6">
    <location>
        <begin position="527"/>
        <end position="545"/>
    </location>
</feature>
<evidence type="ECO:0000256" key="2">
    <source>
        <dbReference type="ARBA" id="ARBA00006434"/>
    </source>
</evidence>
<feature type="transmembrane region" description="Helical" evidence="6">
    <location>
        <begin position="370"/>
        <end position="388"/>
    </location>
</feature>
<dbReference type="PANTHER" id="PTHR11819">
    <property type="entry name" value="SOLUTE CARRIER FAMILY 5"/>
    <property type="match status" value="1"/>
</dbReference>
<proteinExistence type="inferred from homology"/>
<dbReference type="PANTHER" id="PTHR11819:SF195">
    <property type="entry name" value="SODIUM_GLUCOSE COTRANSPORTER 4"/>
    <property type="match status" value="1"/>
</dbReference>
<feature type="transmembrane region" description="Helical" evidence="6">
    <location>
        <begin position="239"/>
        <end position="257"/>
    </location>
</feature>
<accession>A0A381SM69</accession>
<dbReference type="GO" id="GO:0005412">
    <property type="term" value="F:D-glucose:sodium symporter activity"/>
    <property type="evidence" value="ECO:0007669"/>
    <property type="project" value="TreeGrafter"/>
</dbReference>
<evidence type="ECO:0000256" key="5">
    <source>
        <dbReference type="ARBA" id="ARBA00023136"/>
    </source>
</evidence>
<comment type="similarity">
    <text evidence="2">Belongs to the sodium:solute symporter (SSF) (TC 2.A.21) family.</text>
</comment>
<feature type="transmembrane region" description="Helical" evidence="6">
    <location>
        <begin position="184"/>
        <end position="202"/>
    </location>
</feature>
<dbReference type="GO" id="GO:0005886">
    <property type="term" value="C:plasma membrane"/>
    <property type="evidence" value="ECO:0007669"/>
    <property type="project" value="TreeGrafter"/>
</dbReference>
<evidence type="ECO:0008006" key="8">
    <source>
        <dbReference type="Google" id="ProtNLM"/>
    </source>
</evidence>
<protein>
    <recommendedName>
        <fullName evidence="8">Sodium:glucose symporter</fullName>
    </recommendedName>
</protein>
<gene>
    <name evidence="7" type="ORF">METZ01_LOCUS55237</name>
</gene>
<feature type="transmembrane region" description="Helical" evidence="6">
    <location>
        <begin position="324"/>
        <end position="349"/>
    </location>
</feature>
<evidence type="ECO:0000256" key="4">
    <source>
        <dbReference type="ARBA" id="ARBA00022989"/>
    </source>
</evidence>
<evidence type="ECO:0000256" key="6">
    <source>
        <dbReference type="SAM" id="Phobius"/>
    </source>
</evidence>
<sequence length="546" mass="59495">MTIAPLDFLIIIAYLLGILFVGLWSVRKVGQQTSESYFLANRDLKWPVVGAALFASNISTIHLVGLAESGFGIGMAVGNFEWMAAFTLLLLSLIFVPIYFRSRITTLPEFMERRYSPAARTTLAFMFIMSAMLIHIGISLYAGAAVFEQFFGIPPLASIAAISIITVIYTAVGGLRAVVVTETIQTVILLTGAVIITAIALTKLPGVGINSYADLLEATKPNQLSMIHVPGEDGFDRESIWYGFVLGFPILGLWYWCTDQTIVQRVLGADTLRDAQHGALFASLLKILPPFFMVLPGVLAYVLFRDIIIEPTDALPTLITELLPTGLIGIMAAALLAALMSTIAAAVNSTGTLVAVDIAKQIRPGISEALQVRIGRISSVVVMTLAILWSTQGDRFGSIFEAINKMPAQFIAPPIATVLVWGVFWRRGTAQAGTFTLLFGFLAGFIVFLFDMGFGFLGGVQYVSDPVQGLGIPFLMQAWWYFCILSVVYVVISLMTPPPRAEQVEGLTWDSPLAFLRQSEIRGVRDPRLLAGLILGFLMLMYGLIR</sequence>
<keyword evidence="4 6" id="KW-1133">Transmembrane helix</keyword>
<reference evidence="7" key="1">
    <citation type="submission" date="2018-05" db="EMBL/GenBank/DDBJ databases">
        <authorList>
            <person name="Lanie J.A."/>
            <person name="Ng W.-L."/>
            <person name="Kazmierczak K.M."/>
            <person name="Andrzejewski T.M."/>
            <person name="Davidsen T.M."/>
            <person name="Wayne K.J."/>
            <person name="Tettelin H."/>
            <person name="Glass J.I."/>
            <person name="Rusch D."/>
            <person name="Podicherti R."/>
            <person name="Tsui H.-C.T."/>
            <person name="Winkler M.E."/>
        </authorList>
    </citation>
    <scope>NUCLEOTIDE SEQUENCE</scope>
</reference>
<dbReference type="InterPro" id="IPR001734">
    <property type="entry name" value="Na/solute_symporter"/>
</dbReference>
<keyword evidence="3 6" id="KW-0812">Transmembrane</keyword>
<dbReference type="PROSITE" id="PS50283">
    <property type="entry name" value="NA_SOLUT_SYMP_3"/>
    <property type="match status" value="1"/>
</dbReference>
<feature type="transmembrane region" description="Helical" evidence="6">
    <location>
        <begin position="408"/>
        <end position="425"/>
    </location>
</feature>
<name>A0A381SM69_9ZZZZ</name>
<comment type="subcellular location">
    <subcellularLocation>
        <location evidence="1">Membrane</location>
        <topology evidence="1">Multi-pass membrane protein</topology>
    </subcellularLocation>
</comment>
<feature type="transmembrane region" description="Helical" evidence="6">
    <location>
        <begin position="6"/>
        <end position="26"/>
    </location>
</feature>
<evidence type="ECO:0000313" key="7">
    <source>
        <dbReference type="EMBL" id="SVA02383.1"/>
    </source>
</evidence>
<dbReference type="AlphaFoldDB" id="A0A381SM69"/>
<dbReference type="NCBIfam" id="TIGR00813">
    <property type="entry name" value="sss"/>
    <property type="match status" value="1"/>
</dbReference>